<dbReference type="Gene3D" id="1.20.910.10">
    <property type="entry name" value="Heme oxygenase-like"/>
    <property type="match status" value="1"/>
</dbReference>
<dbReference type="InterPro" id="IPR024423">
    <property type="entry name" value="DUF3050"/>
</dbReference>
<dbReference type="InterPro" id="IPR016084">
    <property type="entry name" value="Haem_Oase-like_multi-hlx"/>
</dbReference>
<dbReference type="OrthoDB" id="9791270at2"/>
<dbReference type="Pfam" id="PF11251">
    <property type="entry name" value="DUF3050"/>
    <property type="match status" value="1"/>
</dbReference>
<protein>
    <submittedName>
        <fullName evidence="1">DUF3050 domain-containing protein</fullName>
    </submittedName>
</protein>
<dbReference type="EMBL" id="SMFL01000015">
    <property type="protein sequence ID" value="TDE10516.1"/>
    <property type="molecule type" value="Genomic_DNA"/>
</dbReference>
<dbReference type="RefSeq" id="WP_131961638.1">
    <property type="nucleotide sequence ID" value="NZ_SMFL01000015.1"/>
</dbReference>
<gene>
    <name evidence="1" type="ORF">E0F88_27935</name>
</gene>
<dbReference type="Proteomes" id="UP000294850">
    <property type="component" value="Unassembled WGS sequence"/>
</dbReference>
<dbReference type="AlphaFoldDB" id="A0A4R5DA87"/>
<sequence>MNQIENLKESTATYRNALINHRLYSQIKSLEDLSIFMESHVFAVWDFMSLLKVLQQKLTCVSVPWVPVGNAETRFLINEIVTGEESDVDQQGRRCSHFELYLDAMRQAGAGTEEIQSMLKFLQEGKSLTECLEQCGAEKPVVDFVKHTFSVIDHEQAHVQAAVFTFGREDLIPGMFISFVSELHEHAPESISIFNYYLQRHIEVDGDHHSHLAYQMTESLCGNDPVKWQQATTAVAQALNQRISLWDGIAVAIEKKQPISLNA</sequence>
<evidence type="ECO:0000313" key="2">
    <source>
        <dbReference type="Proteomes" id="UP000294850"/>
    </source>
</evidence>
<organism evidence="1 2">
    <name type="scientific">Dyadobacter psychrotolerans</name>
    <dbReference type="NCBI Taxonomy" id="2541721"/>
    <lineage>
        <taxon>Bacteria</taxon>
        <taxon>Pseudomonadati</taxon>
        <taxon>Bacteroidota</taxon>
        <taxon>Cytophagia</taxon>
        <taxon>Cytophagales</taxon>
        <taxon>Spirosomataceae</taxon>
        <taxon>Dyadobacter</taxon>
    </lineage>
</organism>
<reference evidence="1 2" key="1">
    <citation type="submission" date="2019-03" db="EMBL/GenBank/DDBJ databases">
        <title>Dyadobacter AR-3-6 sp. nov., isolated from arctic soil.</title>
        <authorList>
            <person name="Chaudhary D.K."/>
        </authorList>
    </citation>
    <scope>NUCLEOTIDE SEQUENCE [LARGE SCALE GENOMIC DNA]</scope>
    <source>
        <strain evidence="1 2">AR-3-6</strain>
    </source>
</reference>
<evidence type="ECO:0000313" key="1">
    <source>
        <dbReference type="EMBL" id="TDE10516.1"/>
    </source>
</evidence>
<proteinExistence type="predicted"/>
<keyword evidence="2" id="KW-1185">Reference proteome</keyword>
<dbReference type="SUPFAM" id="SSF48613">
    <property type="entry name" value="Heme oxygenase-like"/>
    <property type="match status" value="1"/>
</dbReference>
<comment type="caution">
    <text evidence="1">The sequence shown here is derived from an EMBL/GenBank/DDBJ whole genome shotgun (WGS) entry which is preliminary data.</text>
</comment>
<name>A0A4R5DA87_9BACT</name>
<accession>A0A4R5DA87</accession>